<evidence type="ECO:0000259" key="8">
    <source>
        <dbReference type="PROSITE" id="PS50198"/>
    </source>
</evidence>
<dbReference type="GO" id="GO:0003755">
    <property type="term" value="F:peptidyl-prolyl cis-trans isomerase activity"/>
    <property type="evidence" value="ECO:0007669"/>
    <property type="project" value="UniProtKB-KW"/>
</dbReference>
<dbReference type="Gene3D" id="1.25.40.10">
    <property type="entry name" value="Tetratricopeptide repeat domain"/>
    <property type="match status" value="1"/>
</dbReference>
<dbReference type="InterPro" id="IPR011990">
    <property type="entry name" value="TPR-like_helical_dom_sf"/>
</dbReference>
<dbReference type="PANTHER" id="PTHR47245">
    <property type="entry name" value="PEPTIDYLPROLYL ISOMERASE"/>
    <property type="match status" value="1"/>
</dbReference>
<keyword evidence="4 6" id="KW-0697">Rotamase</keyword>
<dbReference type="InterPro" id="IPR000297">
    <property type="entry name" value="PPIase_PpiC"/>
</dbReference>
<dbReference type="AlphaFoldDB" id="A0A7C1SDN2"/>
<dbReference type="InterPro" id="IPR046357">
    <property type="entry name" value="PPIase_dom_sf"/>
</dbReference>
<comment type="catalytic activity">
    <reaction evidence="1">
        <text>[protein]-peptidylproline (omega=180) = [protein]-peptidylproline (omega=0)</text>
        <dbReference type="Rhea" id="RHEA:16237"/>
        <dbReference type="Rhea" id="RHEA-COMP:10747"/>
        <dbReference type="Rhea" id="RHEA-COMP:10748"/>
        <dbReference type="ChEBI" id="CHEBI:83833"/>
        <dbReference type="ChEBI" id="CHEBI:83834"/>
        <dbReference type="EC" id="5.2.1.8"/>
    </reaction>
</comment>
<feature type="domain" description="PpiC" evidence="8">
    <location>
        <begin position="255"/>
        <end position="345"/>
    </location>
</feature>
<dbReference type="PANTHER" id="PTHR47245:SF1">
    <property type="entry name" value="FOLDASE PROTEIN PRSA"/>
    <property type="match status" value="1"/>
</dbReference>
<feature type="chain" id="PRO_5027869804" description="peptidylprolyl isomerase" evidence="7">
    <location>
        <begin position="21"/>
        <end position="839"/>
    </location>
</feature>
<dbReference type="InterPro" id="IPR050245">
    <property type="entry name" value="PrsA_foldase"/>
</dbReference>
<organism evidence="9">
    <name type="scientific">candidate division WOR-3 bacterium</name>
    <dbReference type="NCBI Taxonomy" id="2052148"/>
    <lineage>
        <taxon>Bacteria</taxon>
        <taxon>Bacteria division WOR-3</taxon>
    </lineage>
</organism>
<feature type="signal peptide" evidence="7">
    <location>
        <begin position="1"/>
        <end position="20"/>
    </location>
</feature>
<keyword evidence="3 7" id="KW-0732">Signal</keyword>
<evidence type="ECO:0000256" key="2">
    <source>
        <dbReference type="ARBA" id="ARBA00013194"/>
    </source>
</evidence>
<sequence length="839" mass="96475">MKKLSIQVVLLIGLIMAAQPVPPAFDTLYFYYAERQPDRAWELLQRLHSRPLSRSHQLLLSLEIGDYFLDKVNDYSRAESVYQQLLQNYPRHQLTPAIIYRLALAQELQEKHLDAAKNYELVATRYIKSSYAEDALDAIERCFRKNYQERVAYVNGYPITRIELDERISRNPSAYERFEAKLKLLDTMIDNRLLYEAALESGVSNDPQIRKNLLDLRNRQMFQVWYDHHVTARAEPKEKELRAYYRKNIARFTLPEKVHAFQLAVTSRPLAESLRTVLVADTTKWDSIVRQYSVLPDRERAGDMGMFARGVQPKPIEEAAFQLKPGAISSPVAVGDTYYLVRVTAREPQKIRPFDEVKNQIAVEIRQERANRIYEDEITRLKKSASLIQDTLAIEQNRETLAVVNGVPITRAQLDERLNAIPPFFRGQFETPEGKRRILEQLIIEKLLLRECEQEKIWLKNRVIDYVINRRAALLIDAYRRRETAEKIALDSATLYNEYKKTINDFREPTRVRCREMVTRNRTRAEQLRRWAIAGRIPAMIHGIAIAISDETKAAELAALLRATANSDSIAAAGALAGFNVRLPHTPVLSIGGRDLPDLTQPCPIAGPFNQSEPVAFAFGDLTTEDRLYQPEIIRVKTVDELKTLISNQPKPAYTLEIVDSTRLGTYVRLNSLFPSDLMHKLFQLSAGEVYGPVAIPGGYLVFKITRKDTTQKVEFADLIRRFSVAGSKWGGGEISLTRDDKARDPKVVTAAYSLSRGAFSPVIKLNDTTYTFIRMEEKKPSYIRSFSEVRGKIENRMRREMEKQLYDELISRLRAQAKIEILMKEEDFQTEPAEPEQK</sequence>
<gene>
    <name evidence="9" type="ORF">ENP94_02410</name>
</gene>
<comment type="caution">
    <text evidence="9">The sequence shown here is derived from an EMBL/GenBank/DDBJ whole genome shotgun (WGS) entry which is preliminary data.</text>
</comment>
<proteinExistence type="predicted"/>
<keyword evidence="5 6" id="KW-0413">Isomerase</keyword>
<dbReference type="SUPFAM" id="SSF109998">
    <property type="entry name" value="Triger factor/SurA peptide-binding domain-like"/>
    <property type="match status" value="2"/>
</dbReference>
<evidence type="ECO:0000256" key="6">
    <source>
        <dbReference type="PROSITE-ProRule" id="PRU00278"/>
    </source>
</evidence>
<dbReference type="EC" id="5.2.1.8" evidence="2"/>
<dbReference type="SUPFAM" id="SSF54534">
    <property type="entry name" value="FKBP-like"/>
    <property type="match status" value="1"/>
</dbReference>
<accession>A0A7C1SDN2</accession>
<evidence type="ECO:0000256" key="4">
    <source>
        <dbReference type="ARBA" id="ARBA00023110"/>
    </source>
</evidence>
<evidence type="ECO:0000256" key="7">
    <source>
        <dbReference type="SAM" id="SignalP"/>
    </source>
</evidence>
<dbReference type="Gene3D" id="1.10.8.1040">
    <property type="match status" value="2"/>
</dbReference>
<dbReference type="Gene3D" id="3.10.50.40">
    <property type="match status" value="2"/>
</dbReference>
<evidence type="ECO:0000313" key="9">
    <source>
        <dbReference type="EMBL" id="HEA86844.1"/>
    </source>
</evidence>
<dbReference type="Pfam" id="PF13145">
    <property type="entry name" value="Rotamase_2"/>
    <property type="match status" value="2"/>
</dbReference>
<dbReference type="PROSITE" id="PS50198">
    <property type="entry name" value="PPIC_PPIASE_2"/>
    <property type="match status" value="1"/>
</dbReference>
<dbReference type="InterPro" id="IPR027304">
    <property type="entry name" value="Trigger_fact/SurA_dom_sf"/>
</dbReference>
<reference evidence="9" key="1">
    <citation type="journal article" date="2020" name="mSystems">
        <title>Genome- and Community-Level Interaction Insights into Carbon Utilization and Element Cycling Functions of Hydrothermarchaeota in Hydrothermal Sediment.</title>
        <authorList>
            <person name="Zhou Z."/>
            <person name="Liu Y."/>
            <person name="Xu W."/>
            <person name="Pan J."/>
            <person name="Luo Z.H."/>
            <person name="Li M."/>
        </authorList>
    </citation>
    <scope>NUCLEOTIDE SEQUENCE [LARGE SCALE GENOMIC DNA]</scope>
    <source>
        <strain evidence="9">SpSt-265</strain>
    </source>
</reference>
<protein>
    <recommendedName>
        <fullName evidence="2">peptidylprolyl isomerase</fullName>
        <ecNumber evidence="2">5.2.1.8</ecNumber>
    </recommendedName>
</protein>
<dbReference type="EMBL" id="DSLG01000002">
    <property type="protein sequence ID" value="HEA86844.1"/>
    <property type="molecule type" value="Genomic_DNA"/>
</dbReference>
<evidence type="ECO:0000256" key="5">
    <source>
        <dbReference type="ARBA" id="ARBA00023235"/>
    </source>
</evidence>
<name>A0A7C1SDN2_UNCW3</name>
<evidence type="ECO:0000256" key="3">
    <source>
        <dbReference type="ARBA" id="ARBA00022729"/>
    </source>
</evidence>
<evidence type="ECO:0000256" key="1">
    <source>
        <dbReference type="ARBA" id="ARBA00000971"/>
    </source>
</evidence>